<proteinExistence type="predicted"/>
<sequence>MIDFELLLSDTWLCLFAYGLFRPFYRRDCSCYCVRKYTANLSVLHRNCPLSDDREDVRHYHIRICAKQIGTCPKAITGFVIPIKEQTLSDKTTVLSKPIMAHISTRTSPGASETPSRDGAEKHIARSRERQDNELPSNVANLPPALGAYNPYPAFGTQPIPTQSSTISMFTEPSPRRGRRKAPETVKLGSRMQGHHNRMPLFSVPDPVAEPSGPQLPLANVNRTAVPLTAGASSKPSIAMRSRPQPPPPPRPVKRPLLSGGELADRHGSEKRPRIDGTAKAPQAQPSTGPAQTAHGAHNTSTVASDPDTAKRGQEAAPGRPPLEVSQAAPQRRLSPSVPRTIQTSGNRETLEAESNRLRIWADNLAKAEDSLRRAEAQVKDRKKLQKELDQAQRQAFNPSLIIWYLTSPPSKIDVLSNKYERSKVELRQKNRELLVLRSTMDQERRRDVAQRPPVNSGPNDESRILPSSPTLVPQSEYRSDPDDGQSRPGGTEGEDELGSGASKGDRGKKQGRKKQIRFDFTEDADDEQDMIPEALKLWCMSALSRTFWSAMGAERSKIIPKYSEDDANVEDTTILVPNFEAPVNSQENRRIRREIVERVLEIAKKTRDGNVLTEHNVKLITKDLLSDLFKTVTWRMLQTDTIRKGVAPSDALRAFQKLALRKQACGAFKTIHQWDPSPLLTEDVMSDEYSTSGEGDDEEAAKVWRKTMAQQAGVRLFHLEKKYVTVWETVVPKFRTPGIDHILYELDDLALPSHKPIAIRVFLGAFHTRIPIKKIPSWVVGTGHLHESSAYDIATFTLVGKFIKPVTGIEDNIRRKIEGCCLVSASWHHVDSGVVFRHLKCGHHDNSEVPEATRRERIVLMQHIDILPEDRIIDLSSDFEEEEEREAESWSDAGAADGLGLDVSRKEESQEYQRDPSFELDLAMPDYMGPPEHWNGSEDLDIQDYGRDQVHDNERYSNQDYLSMDGGREPSLLYQPGEGRHHGSPSAEPFYPQATLAPMFSNDDPASMQVD</sequence>
<gene>
    <name evidence="2" type="ORF">CALCODRAFT_533024</name>
</gene>
<feature type="region of interest" description="Disordered" evidence="1">
    <location>
        <begin position="102"/>
        <end position="352"/>
    </location>
</feature>
<keyword evidence="3" id="KW-1185">Reference proteome</keyword>
<dbReference type="AlphaFoldDB" id="A0A165CWS8"/>
<feature type="compositionally biased region" description="Basic and acidic residues" evidence="1">
    <location>
        <begin position="904"/>
        <end position="918"/>
    </location>
</feature>
<feature type="compositionally biased region" description="Polar residues" evidence="1">
    <location>
        <begin position="159"/>
        <end position="171"/>
    </location>
</feature>
<feature type="compositionally biased region" description="Basic and acidic residues" evidence="1">
    <location>
        <begin position="115"/>
        <end position="133"/>
    </location>
</feature>
<evidence type="ECO:0000256" key="1">
    <source>
        <dbReference type="SAM" id="MobiDB-lite"/>
    </source>
</evidence>
<dbReference type="Proteomes" id="UP000076842">
    <property type="component" value="Unassembled WGS sequence"/>
</dbReference>
<evidence type="ECO:0000313" key="2">
    <source>
        <dbReference type="EMBL" id="KZT51563.1"/>
    </source>
</evidence>
<evidence type="ECO:0000313" key="3">
    <source>
        <dbReference type="Proteomes" id="UP000076842"/>
    </source>
</evidence>
<protein>
    <submittedName>
        <fullName evidence="2">Uncharacterized protein</fullName>
    </submittedName>
</protein>
<feature type="compositionally biased region" description="Polar residues" evidence="1">
    <location>
        <begin position="104"/>
        <end position="114"/>
    </location>
</feature>
<dbReference type="InParanoid" id="A0A165CWS8"/>
<dbReference type="EMBL" id="KV424102">
    <property type="protein sequence ID" value="KZT51563.1"/>
    <property type="molecule type" value="Genomic_DNA"/>
</dbReference>
<feature type="region of interest" description="Disordered" evidence="1">
    <location>
        <begin position="879"/>
        <end position="1012"/>
    </location>
</feature>
<organism evidence="2 3">
    <name type="scientific">Calocera cornea HHB12733</name>
    <dbReference type="NCBI Taxonomy" id="1353952"/>
    <lineage>
        <taxon>Eukaryota</taxon>
        <taxon>Fungi</taxon>
        <taxon>Dikarya</taxon>
        <taxon>Basidiomycota</taxon>
        <taxon>Agaricomycotina</taxon>
        <taxon>Dacrymycetes</taxon>
        <taxon>Dacrymycetales</taxon>
        <taxon>Dacrymycetaceae</taxon>
        <taxon>Calocera</taxon>
    </lineage>
</organism>
<feature type="compositionally biased region" description="Basic and acidic residues" evidence="1">
    <location>
        <begin position="263"/>
        <end position="277"/>
    </location>
</feature>
<name>A0A165CWS8_9BASI</name>
<feature type="region of interest" description="Disordered" evidence="1">
    <location>
        <begin position="443"/>
        <end position="516"/>
    </location>
</feature>
<accession>A0A165CWS8</accession>
<feature type="compositionally biased region" description="Basic and acidic residues" evidence="1">
    <location>
        <begin position="945"/>
        <end position="958"/>
    </location>
</feature>
<reference evidence="2 3" key="1">
    <citation type="journal article" date="2016" name="Mol. Biol. Evol.">
        <title>Comparative Genomics of Early-Diverging Mushroom-Forming Fungi Provides Insights into the Origins of Lignocellulose Decay Capabilities.</title>
        <authorList>
            <person name="Nagy L.G."/>
            <person name="Riley R."/>
            <person name="Tritt A."/>
            <person name="Adam C."/>
            <person name="Daum C."/>
            <person name="Floudas D."/>
            <person name="Sun H."/>
            <person name="Yadav J.S."/>
            <person name="Pangilinan J."/>
            <person name="Larsson K.H."/>
            <person name="Matsuura K."/>
            <person name="Barry K."/>
            <person name="Labutti K."/>
            <person name="Kuo R."/>
            <person name="Ohm R.A."/>
            <person name="Bhattacharya S.S."/>
            <person name="Shirouzu T."/>
            <person name="Yoshinaga Y."/>
            <person name="Martin F.M."/>
            <person name="Grigoriev I.V."/>
            <person name="Hibbett D.S."/>
        </authorList>
    </citation>
    <scope>NUCLEOTIDE SEQUENCE [LARGE SCALE GENOMIC DNA]</scope>
    <source>
        <strain evidence="2 3">HHB12733</strain>
    </source>
</reference>
<feature type="compositionally biased region" description="Polar residues" evidence="1">
    <location>
        <begin position="338"/>
        <end position="348"/>
    </location>
</feature>